<dbReference type="SUPFAM" id="SSF81901">
    <property type="entry name" value="HCP-like"/>
    <property type="match status" value="1"/>
</dbReference>
<evidence type="ECO:0008006" key="3">
    <source>
        <dbReference type="Google" id="ProtNLM"/>
    </source>
</evidence>
<dbReference type="RefSeq" id="WP_300446385.1">
    <property type="nucleotide sequence ID" value="NZ_CP145316.1"/>
</dbReference>
<evidence type="ECO:0000313" key="2">
    <source>
        <dbReference type="Proteomes" id="UP001434737"/>
    </source>
</evidence>
<dbReference type="Gene3D" id="1.25.40.10">
    <property type="entry name" value="Tetratricopeptide repeat domain"/>
    <property type="match status" value="1"/>
</dbReference>
<name>A0ABZ3F974_9HELI</name>
<proteinExistence type="predicted"/>
<accession>A0ABZ3F974</accession>
<gene>
    <name evidence="1" type="ORF">V3I05_04555</name>
</gene>
<organism evidence="1 2">
    <name type="scientific">Helicobacter mastomyrinus</name>
    <dbReference type="NCBI Taxonomy" id="287948"/>
    <lineage>
        <taxon>Bacteria</taxon>
        <taxon>Pseudomonadati</taxon>
        <taxon>Campylobacterota</taxon>
        <taxon>Epsilonproteobacteria</taxon>
        <taxon>Campylobacterales</taxon>
        <taxon>Helicobacteraceae</taxon>
        <taxon>Helicobacter</taxon>
    </lineage>
</organism>
<reference evidence="1 2" key="1">
    <citation type="submission" date="2024-02" db="EMBL/GenBank/DDBJ databases">
        <title>Genome and pathogenicity analysis of Helicobacter mastomyrinus isolated from mice.</title>
        <authorList>
            <person name="Zhu L."/>
        </authorList>
    </citation>
    <scope>NUCLEOTIDE SEQUENCE [LARGE SCALE GENOMIC DNA]</scope>
    <source>
        <strain evidence="1 2">Hm-17</strain>
    </source>
</reference>
<sequence>MGLGIACGNLVFYYYQDISGVNKNRTKARMLLQKGCELQDIHRCYQLELWEMQGLGRVRKDSKSPRAYLQACGSDIKANCKTLAKLGENSQHTYKCDVNVDNIARSACLIAGESMSTA</sequence>
<protein>
    <recommendedName>
        <fullName evidence="3">Beta-lactamase</fullName>
    </recommendedName>
</protein>
<evidence type="ECO:0000313" key="1">
    <source>
        <dbReference type="EMBL" id="XAM18954.1"/>
    </source>
</evidence>
<dbReference type="InterPro" id="IPR011990">
    <property type="entry name" value="TPR-like_helical_dom_sf"/>
</dbReference>
<keyword evidence="2" id="KW-1185">Reference proteome</keyword>
<dbReference type="EMBL" id="CP145316">
    <property type="protein sequence ID" value="XAM18954.1"/>
    <property type="molecule type" value="Genomic_DNA"/>
</dbReference>
<dbReference type="Proteomes" id="UP001434737">
    <property type="component" value="Chromosome"/>
</dbReference>